<keyword evidence="2 5" id="KW-0812">Transmembrane</keyword>
<keyword evidence="8" id="KW-1185">Reference proteome</keyword>
<name>A0AAW4IU97_9GAMM</name>
<evidence type="ECO:0000256" key="1">
    <source>
        <dbReference type="ARBA" id="ARBA00004651"/>
    </source>
</evidence>
<comment type="subcellular location">
    <subcellularLocation>
        <location evidence="1">Cell membrane</location>
        <topology evidence="1">Multi-pass membrane protein</topology>
    </subcellularLocation>
</comment>
<dbReference type="EMBL" id="JAGBKN010000014">
    <property type="protein sequence ID" value="MBO1517246.1"/>
    <property type="molecule type" value="Genomic_DNA"/>
</dbReference>
<proteinExistence type="predicted"/>
<keyword evidence="3 5" id="KW-1133">Transmembrane helix</keyword>
<dbReference type="AlphaFoldDB" id="A0AAW4IU97"/>
<accession>A0AAW4IU97</accession>
<dbReference type="PANTHER" id="PTHR43496">
    <property type="entry name" value="PROTEIN LPLB"/>
    <property type="match status" value="1"/>
</dbReference>
<dbReference type="SUPFAM" id="SSF161098">
    <property type="entry name" value="MetI-like"/>
    <property type="match status" value="2"/>
</dbReference>
<feature type="transmembrane region" description="Helical" evidence="5">
    <location>
        <begin position="290"/>
        <end position="315"/>
    </location>
</feature>
<dbReference type="GO" id="GO:0055085">
    <property type="term" value="P:transmembrane transport"/>
    <property type="evidence" value="ECO:0007669"/>
    <property type="project" value="InterPro"/>
</dbReference>
<evidence type="ECO:0000256" key="3">
    <source>
        <dbReference type="ARBA" id="ARBA00022989"/>
    </source>
</evidence>
<evidence type="ECO:0000313" key="8">
    <source>
        <dbReference type="Proteomes" id="UP000664161"/>
    </source>
</evidence>
<dbReference type="CDD" id="cd06261">
    <property type="entry name" value="TM_PBP2"/>
    <property type="match status" value="2"/>
</dbReference>
<feature type="transmembrane region" description="Helical" evidence="5">
    <location>
        <begin position="466"/>
        <end position="490"/>
    </location>
</feature>
<feature type="transmembrane region" description="Helical" evidence="5">
    <location>
        <begin position="378"/>
        <end position="401"/>
    </location>
</feature>
<organism evidence="7 8">
    <name type="scientific">Psychrobacter halodurans</name>
    <dbReference type="NCBI Taxonomy" id="2818439"/>
    <lineage>
        <taxon>Bacteria</taxon>
        <taxon>Pseudomonadati</taxon>
        <taxon>Pseudomonadota</taxon>
        <taxon>Gammaproteobacteria</taxon>
        <taxon>Moraxellales</taxon>
        <taxon>Moraxellaceae</taxon>
        <taxon>Psychrobacter</taxon>
    </lineage>
</organism>
<feature type="domain" description="ABC transmembrane type-1" evidence="6">
    <location>
        <begin position="60"/>
        <end position="263"/>
    </location>
</feature>
<feature type="transmembrane region" description="Helical" evidence="5">
    <location>
        <begin position="12"/>
        <end position="29"/>
    </location>
</feature>
<feature type="transmembrane region" description="Helical" evidence="5">
    <location>
        <begin position="191"/>
        <end position="211"/>
    </location>
</feature>
<feature type="transmembrane region" description="Helical" evidence="5">
    <location>
        <begin position="407"/>
        <end position="430"/>
    </location>
</feature>
<evidence type="ECO:0000259" key="6">
    <source>
        <dbReference type="PROSITE" id="PS50928"/>
    </source>
</evidence>
<feature type="domain" description="ABC transmembrane type-1" evidence="6">
    <location>
        <begin position="342"/>
        <end position="532"/>
    </location>
</feature>
<feature type="transmembrane region" description="Helical" evidence="5">
    <location>
        <begin position="246"/>
        <end position="269"/>
    </location>
</feature>
<keyword evidence="4 5" id="KW-0472">Membrane</keyword>
<feature type="transmembrane region" description="Helical" evidence="5">
    <location>
        <begin position="514"/>
        <end position="535"/>
    </location>
</feature>
<dbReference type="GO" id="GO:0005886">
    <property type="term" value="C:plasma membrane"/>
    <property type="evidence" value="ECO:0007669"/>
    <property type="project" value="UniProtKB-SubCell"/>
</dbReference>
<evidence type="ECO:0000256" key="4">
    <source>
        <dbReference type="ARBA" id="ARBA00023136"/>
    </source>
</evidence>
<dbReference type="InterPro" id="IPR035906">
    <property type="entry name" value="MetI-like_sf"/>
</dbReference>
<evidence type="ECO:0000313" key="7">
    <source>
        <dbReference type="EMBL" id="MBO1517246.1"/>
    </source>
</evidence>
<gene>
    <name evidence="7" type="ORF">J3491_07870</name>
</gene>
<feature type="transmembrane region" description="Helical" evidence="5">
    <location>
        <begin position="139"/>
        <end position="161"/>
    </location>
</feature>
<comment type="caution">
    <text evidence="7">The sequence shown here is derived from an EMBL/GenBank/DDBJ whole genome shotgun (WGS) entry which is preliminary data.</text>
</comment>
<dbReference type="InterPro" id="IPR000515">
    <property type="entry name" value="MetI-like"/>
</dbReference>
<dbReference type="RefSeq" id="WP_207969754.1">
    <property type="nucleotide sequence ID" value="NZ_JAGBKN010000014.1"/>
</dbReference>
<sequence length="560" mass="62157">MKLSNPPQAKAIWLFVTILFIVFLFVPLGKMLALSLNVGDGIGLDNYTAIASSEGFQQVMLNSFFVATMSAMSATVLAFILAYTVHWTNLPKGFKKAIKVAALLPMLLPTVTYGFAIIYTFGKQGLLTQILGFQLFEHIYGFQGMWLGYTIYTLPIAFLLLNNTFQYLDKKFVIVSELMGDSSLRQFDMTVIRPLIGTFAAAMIQCFFLAFTDFGIPASIGGQYKVIATELYTQILGASPSFEKGAVVALFMLIPSILSIAILWYVARFNVRYDSVENIDLPSSKIKDRVLALLSSAILFCLLMVFAVIFIIPWIKTWPYQMQFSTETVSKVLESANLMRVYKNSLIVAVLTAVFGTLITYFSALLCERSGLFNIGKFSIQSSALVTNTVPGMVVGIAYLMMFSGSAVANTIFIIVISNIIHYFATPYLMSKNALAKMNLGWETTASLLGDSWFATLRRVVIPNSFFTLIEVASFYFISAMVTISAVIFISGAKTMVLTTKIVELQHFARFDEIFILSLMILLTNICALILFASIRHLYSRRLYGTSKIITEKAVTAKAV</sequence>
<feature type="transmembrane region" description="Helical" evidence="5">
    <location>
        <begin position="97"/>
        <end position="119"/>
    </location>
</feature>
<reference evidence="7 8" key="1">
    <citation type="submission" date="2021-03" db="EMBL/GenBank/DDBJ databases">
        <authorList>
            <person name="Shang D.-D."/>
            <person name="Du Z.-J."/>
            <person name="Chen G.-J."/>
        </authorList>
    </citation>
    <scope>NUCLEOTIDE SEQUENCE [LARGE SCALE GENOMIC DNA]</scope>
    <source>
        <strain evidence="7 8">F2608</strain>
    </source>
</reference>
<feature type="transmembrane region" description="Helical" evidence="5">
    <location>
        <begin position="64"/>
        <end position="85"/>
    </location>
</feature>
<dbReference type="PROSITE" id="PS50928">
    <property type="entry name" value="ABC_TM1"/>
    <property type="match status" value="2"/>
</dbReference>
<evidence type="ECO:0000256" key="2">
    <source>
        <dbReference type="ARBA" id="ARBA00022692"/>
    </source>
</evidence>
<dbReference type="Gene3D" id="1.10.3720.10">
    <property type="entry name" value="MetI-like"/>
    <property type="match status" value="2"/>
</dbReference>
<dbReference type="PANTHER" id="PTHR43496:SF1">
    <property type="entry name" value="POLYGALACTURONAN_RHAMNOGALACTURONAN TRANSPORT SYSTEM PERMEASE PROTEIN YTEP"/>
    <property type="match status" value="1"/>
</dbReference>
<dbReference type="Proteomes" id="UP000664161">
    <property type="component" value="Unassembled WGS sequence"/>
</dbReference>
<evidence type="ECO:0000256" key="5">
    <source>
        <dbReference type="SAM" id="Phobius"/>
    </source>
</evidence>
<feature type="transmembrane region" description="Helical" evidence="5">
    <location>
        <begin position="346"/>
        <end position="366"/>
    </location>
</feature>
<protein>
    <submittedName>
        <fullName evidence="7">ABC transporter permease subunit</fullName>
    </submittedName>
</protein>